<gene>
    <name evidence="1" type="ORF">CEXT_249581</name>
</gene>
<dbReference type="EMBL" id="BPLR01012870">
    <property type="protein sequence ID" value="GIY57227.1"/>
    <property type="molecule type" value="Genomic_DNA"/>
</dbReference>
<reference evidence="1 2" key="1">
    <citation type="submission" date="2021-06" db="EMBL/GenBank/DDBJ databases">
        <title>Caerostris extrusa draft genome.</title>
        <authorList>
            <person name="Kono N."/>
            <person name="Arakawa K."/>
        </authorList>
    </citation>
    <scope>NUCLEOTIDE SEQUENCE [LARGE SCALE GENOMIC DNA]</scope>
</reference>
<evidence type="ECO:0000313" key="2">
    <source>
        <dbReference type="Proteomes" id="UP001054945"/>
    </source>
</evidence>
<evidence type="ECO:0000313" key="1">
    <source>
        <dbReference type="EMBL" id="GIY57227.1"/>
    </source>
</evidence>
<sequence length="147" mass="16925">MNICAISETKNPISRSKHNVFPEPQDKNHRKGWHRLRRFSSSFDIDKFAYTSYYTALINLRDPKKETRKVEKPSIKPSGGTSAVQFKHHFSLSLSRAICYHIDGSRNIIHVGLFAEIIGRQFISVFIIIRRAHKLIGPKGKMDLSVF</sequence>
<comment type="caution">
    <text evidence="1">The sequence shown here is derived from an EMBL/GenBank/DDBJ whole genome shotgun (WGS) entry which is preliminary data.</text>
</comment>
<accession>A0AAV4UHB0</accession>
<dbReference type="AlphaFoldDB" id="A0AAV4UHB0"/>
<organism evidence="1 2">
    <name type="scientific">Caerostris extrusa</name>
    <name type="common">Bark spider</name>
    <name type="synonym">Caerostris bankana</name>
    <dbReference type="NCBI Taxonomy" id="172846"/>
    <lineage>
        <taxon>Eukaryota</taxon>
        <taxon>Metazoa</taxon>
        <taxon>Ecdysozoa</taxon>
        <taxon>Arthropoda</taxon>
        <taxon>Chelicerata</taxon>
        <taxon>Arachnida</taxon>
        <taxon>Araneae</taxon>
        <taxon>Araneomorphae</taxon>
        <taxon>Entelegynae</taxon>
        <taxon>Araneoidea</taxon>
        <taxon>Araneidae</taxon>
        <taxon>Caerostris</taxon>
    </lineage>
</organism>
<proteinExistence type="predicted"/>
<protein>
    <submittedName>
        <fullName evidence="1">Uncharacterized protein</fullName>
    </submittedName>
</protein>
<name>A0AAV4UHB0_CAEEX</name>
<dbReference type="Proteomes" id="UP001054945">
    <property type="component" value="Unassembled WGS sequence"/>
</dbReference>
<keyword evidence="2" id="KW-1185">Reference proteome</keyword>